<sequence length="192" mass="20878">MADGDHAAHGDCWFRFIIDSRWITEDEILSEQALKRGSIGEANGRPWNHEVSGRLNSMTADVQADGEAFVAAIVSGLQNPQKRPKHLCFAGVAFNSPKNLATQIGNIRTGVFHTPIDLPDRFASPAHADFVTFGSSDHDLDAIRTWLQENLKVLKAAQLSKMPSVCSSSQSVTVETSSAASTAQSMTDVLRR</sequence>
<proteinExistence type="predicted"/>
<dbReference type="EMBL" id="JAFICZ010000001">
    <property type="protein sequence ID" value="MBP1297568.1"/>
    <property type="molecule type" value="Genomic_DNA"/>
</dbReference>
<comment type="caution">
    <text evidence="1">The sequence shown here is derived from an EMBL/GenBank/DDBJ whole genome shotgun (WGS) entry which is preliminary data.</text>
</comment>
<dbReference type="AlphaFoldDB" id="A0A8I1YCM5"/>
<accession>A0A8I1YCM5</accession>
<evidence type="ECO:0000313" key="1">
    <source>
        <dbReference type="EMBL" id="MBP1297568.1"/>
    </source>
</evidence>
<organism evidence="1 2">
    <name type="scientific">Bradyrhizobium elkanii</name>
    <dbReference type="NCBI Taxonomy" id="29448"/>
    <lineage>
        <taxon>Bacteria</taxon>
        <taxon>Pseudomonadati</taxon>
        <taxon>Pseudomonadota</taxon>
        <taxon>Alphaproteobacteria</taxon>
        <taxon>Hyphomicrobiales</taxon>
        <taxon>Nitrobacteraceae</taxon>
        <taxon>Bradyrhizobium</taxon>
    </lineage>
</organism>
<gene>
    <name evidence="1" type="ORF">JOH49_007321</name>
</gene>
<protein>
    <submittedName>
        <fullName evidence="1">Uncharacterized protein</fullName>
    </submittedName>
</protein>
<name>A0A8I1YCM5_BRAEL</name>
<dbReference type="Proteomes" id="UP000673383">
    <property type="component" value="Unassembled WGS sequence"/>
</dbReference>
<evidence type="ECO:0000313" key="2">
    <source>
        <dbReference type="Proteomes" id="UP000673383"/>
    </source>
</evidence>
<reference evidence="1" key="1">
    <citation type="submission" date="2021-02" db="EMBL/GenBank/DDBJ databases">
        <title>Genomic Encyclopedia of Type Strains, Phase IV (KMG-V): Genome sequencing to study the core and pangenomes of soil and plant-associated prokaryotes.</title>
        <authorList>
            <person name="Whitman W."/>
        </authorList>
    </citation>
    <scope>NUCLEOTIDE SEQUENCE</scope>
    <source>
        <strain evidence="1">USDA 406</strain>
    </source>
</reference>